<accession>A0ABW2S215</accession>
<evidence type="ECO:0000313" key="3">
    <source>
        <dbReference type="EMBL" id="MFC7449759.1"/>
    </source>
</evidence>
<dbReference type="SUPFAM" id="SSF53067">
    <property type="entry name" value="Actin-like ATPase domain"/>
    <property type="match status" value="1"/>
</dbReference>
<evidence type="ECO:0008006" key="5">
    <source>
        <dbReference type="Google" id="ProtNLM"/>
    </source>
</evidence>
<feature type="compositionally biased region" description="Basic and acidic residues" evidence="1">
    <location>
        <begin position="354"/>
        <end position="363"/>
    </location>
</feature>
<evidence type="ECO:0000256" key="1">
    <source>
        <dbReference type="SAM" id="MobiDB-lite"/>
    </source>
</evidence>
<organism evidence="3 4">
    <name type="scientific">Rhodococcus daqingensis</name>
    <dbReference type="NCBI Taxonomy" id="2479363"/>
    <lineage>
        <taxon>Bacteria</taxon>
        <taxon>Bacillati</taxon>
        <taxon>Actinomycetota</taxon>
        <taxon>Actinomycetes</taxon>
        <taxon>Mycobacteriales</taxon>
        <taxon>Nocardiaceae</taxon>
        <taxon>Rhodococcus</taxon>
    </lineage>
</organism>
<feature type="region of interest" description="Disordered" evidence="1">
    <location>
        <begin position="348"/>
        <end position="465"/>
    </location>
</feature>
<keyword evidence="2" id="KW-1133">Transmembrane helix</keyword>
<comment type="caution">
    <text evidence="3">The sequence shown here is derived from an EMBL/GenBank/DDBJ whole genome shotgun (WGS) entry which is preliminary data.</text>
</comment>
<sequence>MTPGIGLTIGTTDAVAATRTDDAAPGRTVRRAAFAGEVPVGAAVRCLLDEVRTSDPAVRTAGVVLTYPAVSTEHTVVALREALDADGFVDVELVAEPTAAVAWLAADRGTLDDGLVLVYHLGGSSLDICLVAVGPHCGHHPIVGRPLRSTQFETQPTGQSSASVDLIRDCLQVAGAVPADLQYVLLTGGAAEIPLAGGLIAEELNVRVICGPDPAATAARGAAILASRFSEIATTEVLRGTPRGAAGVSVRRKRWRAAVGIAAVGMAAVATLAIPGVVLSRGTVPPSKSAPPAASAPGRPDVTPERRPDLPPAPPQAGSVEPGAAPTGALTAVGYLPAIPRQGAADPIGALEQDGERPVRREVGPVPRATVTPADPVSWPAIVIAPTAPARSTGVPESPSAPDPATTPPGDDERDGQGEPPSPPAAPPEPEPATSPGVEHPDSVPAAPREPDHDAGSGEHPPGVG</sequence>
<feature type="compositionally biased region" description="Pro residues" evidence="1">
    <location>
        <begin position="420"/>
        <end position="433"/>
    </location>
</feature>
<name>A0ABW2S215_9NOCA</name>
<keyword evidence="2" id="KW-0812">Transmembrane</keyword>
<evidence type="ECO:0000313" key="4">
    <source>
        <dbReference type="Proteomes" id="UP001596484"/>
    </source>
</evidence>
<feature type="compositionally biased region" description="Low complexity" evidence="1">
    <location>
        <begin position="285"/>
        <end position="297"/>
    </location>
</feature>
<protein>
    <recommendedName>
        <fullName evidence="5">Molecular chaperone</fullName>
    </recommendedName>
</protein>
<dbReference type="EMBL" id="JBHTCS010000022">
    <property type="protein sequence ID" value="MFC7449759.1"/>
    <property type="molecule type" value="Genomic_DNA"/>
</dbReference>
<feature type="transmembrane region" description="Helical" evidence="2">
    <location>
        <begin position="257"/>
        <end position="279"/>
    </location>
</feature>
<keyword evidence="4" id="KW-1185">Reference proteome</keyword>
<feature type="region of interest" description="Disordered" evidence="1">
    <location>
        <begin position="283"/>
        <end position="326"/>
    </location>
</feature>
<dbReference type="RefSeq" id="WP_378407082.1">
    <property type="nucleotide sequence ID" value="NZ_JBHTCS010000022.1"/>
</dbReference>
<evidence type="ECO:0000256" key="2">
    <source>
        <dbReference type="SAM" id="Phobius"/>
    </source>
</evidence>
<gene>
    <name evidence="3" type="ORF">ACFQS9_17835</name>
</gene>
<reference evidence="4" key="1">
    <citation type="journal article" date="2019" name="Int. J. Syst. Evol. Microbiol.">
        <title>The Global Catalogue of Microorganisms (GCM) 10K type strain sequencing project: providing services to taxonomists for standard genome sequencing and annotation.</title>
        <authorList>
            <consortium name="The Broad Institute Genomics Platform"/>
            <consortium name="The Broad Institute Genome Sequencing Center for Infectious Disease"/>
            <person name="Wu L."/>
            <person name="Ma J."/>
        </authorList>
    </citation>
    <scope>NUCLEOTIDE SEQUENCE [LARGE SCALE GENOMIC DNA]</scope>
    <source>
        <strain evidence="4">ICMP 19430</strain>
    </source>
</reference>
<keyword evidence="2" id="KW-0472">Membrane</keyword>
<dbReference type="Proteomes" id="UP001596484">
    <property type="component" value="Unassembled WGS sequence"/>
</dbReference>
<dbReference type="InterPro" id="IPR043129">
    <property type="entry name" value="ATPase_NBD"/>
</dbReference>
<dbReference type="Gene3D" id="3.30.420.40">
    <property type="match status" value="4"/>
</dbReference>
<proteinExistence type="predicted"/>